<evidence type="ECO:0000256" key="1">
    <source>
        <dbReference type="SAM" id="MobiDB-lite"/>
    </source>
</evidence>
<keyword evidence="3" id="KW-1185">Reference proteome</keyword>
<organism evidence="2 3">
    <name type="scientific">Ephemerocybe angulata</name>
    <dbReference type="NCBI Taxonomy" id="980116"/>
    <lineage>
        <taxon>Eukaryota</taxon>
        <taxon>Fungi</taxon>
        <taxon>Dikarya</taxon>
        <taxon>Basidiomycota</taxon>
        <taxon>Agaricomycotina</taxon>
        <taxon>Agaricomycetes</taxon>
        <taxon>Agaricomycetidae</taxon>
        <taxon>Agaricales</taxon>
        <taxon>Agaricineae</taxon>
        <taxon>Psathyrellaceae</taxon>
        <taxon>Ephemerocybe</taxon>
    </lineage>
</organism>
<sequence>MTTTMRDIEDGVKMMTRAQTTMTARTRWDDDEPYDYGEWAGISFATGQTSIALENSRSPDEFLLRLRHLSPIRHVTTTGTLECPVGHANHPSLAGRISIVTSEGQRLRHSSHVTQVTANVKIPTLKTAQGSANYPLLAGRISVAASSSRRHHPDSPPRPYATPEAPSKSQARPLPTHRSLRFRESVRGNSFYRDFAKSGKCTSQFMGDFGLRTELGMLVMTGTFAWTHDIFAHHSLIGFNGISPVCHSPEKFLAIALTSYLSPSHAPREPRPELGRNYAAAQVAARETQYSVSIDPHGHLALLAPTRSLVHYSMTLFDSLPRDLDRAHSAFKDGTRLISRRDLLSVRPLSKLSSHGLHDDTATTLA</sequence>
<proteinExistence type="predicted"/>
<dbReference type="AlphaFoldDB" id="A0A8H6HAD2"/>
<comment type="caution">
    <text evidence="2">The sequence shown here is derived from an EMBL/GenBank/DDBJ whole genome shotgun (WGS) entry which is preliminary data.</text>
</comment>
<feature type="region of interest" description="Disordered" evidence="1">
    <location>
        <begin position="145"/>
        <end position="179"/>
    </location>
</feature>
<gene>
    <name evidence="2" type="ORF">DFP72DRAFT_1105837</name>
</gene>
<dbReference type="EMBL" id="JACGCI010000182">
    <property type="protein sequence ID" value="KAF6742492.1"/>
    <property type="molecule type" value="Genomic_DNA"/>
</dbReference>
<evidence type="ECO:0000313" key="2">
    <source>
        <dbReference type="EMBL" id="KAF6742492.1"/>
    </source>
</evidence>
<evidence type="ECO:0000313" key="3">
    <source>
        <dbReference type="Proteomes" id="UP000521943"/>
    </source>
</evidence>
<reference evidence="2 3" key="1">
    <citation type="submission" date="2020-07" db="EMBL/GenBank/DDBJ databases">
        <title>Comparative genomics of pyrophilous fungi reveals a link between fire events and developmental genes.</title>
        <authorList>
            <consortium name="DOE Joint Genome Institute"/>
            <person name="Steindorff A.S."/>
            <person name="Carver A."/>
            <person name="Calhoun S."/>
            <person name="Stillman K."/>
            <person name="Liu H."/>
            <person name="Lipzen A."/>
            <person name="Pangilinan J."/>
            <person name="Labutti K."/>
            <person name="Bruns T.D."/>
            <person name="Grigoriev I.V."/>
        </authorList>
    </citation>
    <scope>NUCLEOTIDE SEQUENCE [LARGE SCALE GENOMIC DNA]</scope>
    <source>
        <strain evidence="2 3">CBS 144469</strain>
    </source>
</reference>
<accession>A0A8H6HAD2</accession>
<dbReference type="Proteomes" id="UP000521943">
    <property type="component" value="Unassembled WGS sequence"/>
</dbReference>
<name>A0A8H6HAD2_9AGAR</name>
<protein>
    <submittedName>
        <fullName evidence="2">Uncharacterized protein</fullName>
    </submittedName>
</protein>